<dbReference type="SUPFAM" id="SSF51695">
    <property type="entry name" value="PLC-like phosphodiesterases"/>
    <property type="match status" value="1"/>
</dbReference>
<dbReference type="CDD" id="cd08556">
    <property type="entry name" value="GDPD"/>
    <property type="match status" value="1"/>
</dbReference>
<dbReference type="PROSITE" id="PS51704">
    <property type="entry name" value="GP_PDE"/>
    <property type="match status" value="1"/>
</dbReference>
<dbReference type="Gene3D" id="3.20.20.190">
    <property type="entry name" value="Phosphatidylinositol (PI) phosphodiesterase"/>
    <property type="match status" value="1"/>
</dbReference>
<accession>A0A2K3UY60</accession>
<evidence type="ECO:0000313" key="2">
    <source>
        <dbReference type="EMBL" id="PNY81445.1"/>
    </source>
</evidence>
<dbReference type="PANTHER" id="PTHR46211">
    <property type="entry name" value="GLYCEROPHOSPHORYL DIESTER PHOSPHODIESTERASE"/>
    <property type="match status" value="1"/>
</dbReference>
<reference evidence="2 3" key="1">
    <citation type="submission" date="2018-01" db="EMBL/GenBank/DDBJ databases">
        <title>Deinococcus koreensis sp. nov., a radiation-resistant bacterium isolated from river water.</title>
        <authorList>
            <person name="Choi A."/>
        </authorList>
    </citation>
    <scope>NUCLEOTIDE SEQUENCE [LARGE SCALE GENOMIC DNA]</scope>
    <source>
        <strain evidence="2 3">SJW1-2</strain>
    </source>
</reference>
<dbReference type="GO" id="GO:0006629">
    <property type="term" value="P:lipid metabolic process"/>
    <property type="evidence" value="ECO:0007669"/>
    <property type="project" value="InterPro"/>
</dbReference>
<dbReference type="GO" id="GO:0008081">
    <property type="term" value="F:phosphoric diester hydrolase activity"/>
    <property type="evidence" value="ECO:0007669"/>
    <property type="project" value="InterPro"/>
</dbReference>
<name>A0A2K3UY60_9DEIO</name>
<dbReference type="InterPro" id="IPR017946">
    <property type="entry name" value="PLC-like_Pdiesterase_TIM-brl"/>
</dbReference>
<keyword evidence="3" id="KW-1185">Reference proteome</keyword>
<gene>
    <name evidence="2" type="ORF">CVO96_08670</name>
</gene>
<evidence type="ECO:0000259" key="1">
    <source>
        <dbReference type="PROSITE" id="PS51704"/>
    </source>
</evidence>
<protein>
    <recommendedName>
        <fullName evidence="1">GP-PDE domain-containing protein</fullName>
    </recommendedName>
</protein>
<proteinExistence type="predicted"/>
<dbReference type="InterPro" id="IPR030395">
    <property type="entry name" value="GP_PDE_dom"/>
</dbReference>
<dbReference type="AlphaFoldDB" id="A0A2K3UY60"/>
<dbReference type="Proteomes" id="UP000236379">
    <property type="component" value="Unassembled WGS sequence"/>
</dbReference>
<feature type="domain" description="GP-PDE" evidence="1">
    <location>
        <begin position="21"/>
        <end position="243"/>
    </location>
</feature>
<dbReference type="EMBL" id="PPPD01000001">
    <property type="protein sequence ID" value="PNY81445.1"/>
    <property type="molecule type" value="Genomic_DNA"/>
</dbReference>
<dbReference type="PANTHER" id="PTHR46211:SF14">
    <property type="entry name" value="GLYCEROPHOSPHODIESTER PHOSPHODIESTERASE"/>
    <property type="match status" value="1"/>
</dbReference>
<dbReference type="Pfam" id="PF03009">
    <property type="entry name" value="GDPD"/>
    <property type="match status" value="1"/>
</dbReference>
<organism evidence="2 3">
    <name type="scientific">Deinococcus koreensis</name>
    <dbReference type="NCBI Taxonomy" id="2054903"/>
    <lineage>
        <taxon>Bacteria</taxon>
        <taxon>Thermotogati</taxon>
        <taxon>Deinococcota</taxon>
        <taxon>Deinococci</taxon>
        <taxon>Deinococcales</taxon>
        <taxon>Deinococcaceae</taxon>
        <taxon>Deinococcus</taxon>
    </lineage>
</organism>
<sequence>MSGAAWRSVDPFLLARRGAGVLATAHGGAAWVAGPNTLEALRAALDAEVDYVELDVHLTRDGQLLLWHDPQIVTPDGAVRIAGAPLAELRRLPTPDGTLITLPEALEEARGRSGIMIDLKAPELEDALHATLSRLERLDALVCGGYLDTLMALKARLPALPVSLTPDEPTYRSFAATLRRLEALDAVTVDWRTVNRTMVDDAHALGVMVLAWTVDHPPVAAHLLALGVDGLTGNNMALLRGLRPGR</sequence>
<comment type="caution">
    <text evidence="2">The sequence shown here is derived from an EMBL/GenBank/DDBJ whole genome shotgun (WGS) entry which is preliminary data.</text>
</comment>
<evidence type="ECO:0000313" key="3">
    <source>
        <dbReference type="Proteomes" id="UP000236379"/>
    </source>
</evidence>
<dbReference type="RefSeq" id="WP_103311888.1">
    <property type="nucleotide sequence ID" value="NZ_PPPD01000001.1"/>
</dbReference>
<dbReference type="OrthoDB" id="384721at2"/>